<protein>
    <submittedName>
        <fullName evidence="1">Glycosyl transferase family 1</fullName>
    </submittedName>
</protein>
<gene>
    <name evidence="1" type="primary">wbsE</name>
    <name evidence="1" type="ORF">GCM10010832_22470</name>
</gene>
<proteinExistence type="predicted"/>
<dbReference type="RefSeq" id="WP_188459232.1">
    <property type="nucleotide sequence ID" value="NZ_BMGM01000010.1"/>
</dbReference>
<accession>A0ABQ1SJL5</accession>
<keyword evidence="2" id="KW-1185">Reference proteome</keyword>
<dbReference type="EMBL" id="BMGM01000010">
    <property type="protein sequence ID" value="GGE41928.1"/>
    <property type="molecule type" value="Genomic_DNA"/>
</dbReference>
<keyword evidence="1" id="KW-0808">Transferase</keyword>
<dbReference type="Proteomes" id="UP000599179">
    <property type="component" value="Unassembled WGS sequence"/>
</dbReference>
<name>A0ABQ1SJL5_9FLAO</name>
<reference evidence="2" key="1">
    <citation type="journal article" date="2019" name="Int. J. Syst. Evol. Microbiol.">
        <title>The Global Catalogue of Microorganisms (GCM) 10K type strain sequencing project: providing services to taxonomists for standard genome sequencing and annotation.</title>
        <authorList>
            <consortium name="The Broad Institute Genomics Platform"/>
            <consortium name="The Broad Institute Genome Sequencing Center for Infectious Disease"/>
            <person name="Wu L."/>
            <person name="Ma J."/>
        </authorList>
    </citation>
    <scope>NUCLEOTIDE SEQUENCE [LARGE SCALE GENOMIC DNA]</scope>
    <source>
        <strain evidence="2">CGMCC 1.12931</strain>
    </source>
</reference>
<comment type="caution">
    <text evidence="1">The sequence shown here is derived from an EMBL/GenBank/DDBJ whole genome shotgun (WGS) entry which is preliminary data.</text>
</comment>
<dbReference type="Gene3D" id="3.40.50.2000">
    <property type="entry name" value="Glycogen Phosphorylase B"/>
    <property type="match status" value="1"/>
</dbReference>
<dbReference type="SUPFAM" id="SSF53756">
    <property type="entry name" value="UDP-Glycosyltransferase/glycogen phosphorylase"/>
    <property type="match status" value="1"/>
</dbReference>
<evidence type="ECO:0000313" key="1">
    <source>
        <dbReference type="EMBL" id="GGE41928.1"/>
    </source>
</evidence>
<dbReference type="GO" id="GO:0016740">
    <property type="term" value="F:transferase activity"/>
    <property type="evidence" value="ECO:0007669"/>
    <property type="project" value="UniProtKB-KW"/>
</dbReference>
<organism evidence="1 2">
    <name type="scientific">Psychroflexus planctonicus</name>
    <dbReference type="NCBI Taxonomy" id="1526575"/>
    <lineage>
        <taxon>Bacteria</taxon>
        <taxon>Pseudomonadati</taxon>
        <taxon>Bacteroidota</taxon>
        <taxon>Flavobacteriia</taxon>
        <taxon>Flavobacteriales</taxon>
        <taxon>Flavobacteriaceae</taxon>
        <taxon>Psychroflexus</taxon>
    </lineage>
</organism>
<sequence>MKILLVGEFSGLHNNLKDGLQELGHEVVLASTGDGWKNFPSDFNWSASIFKGKVGHIEHLLKQYKFSKMFKNFDIVQFISSYTIFDNRFGIGKICYKNYIKYNNKSFFVGAGGDPNIWQYWLHENDKLMSNLIDQTNKIDLSSRLVKMLLDPIEAKKTTDLITEANGYIPIMYEYAEPYRCLKNIRKTIPIPINCNKIQYQENKINRKLVVFHGLNRPGAKGTEYVKKAFDILRKKYPNDLELVISGNMKYEDYLKFIKTVNVNVDQTNTYSFGINALNSLASGKVTLGGVEKQSIEELGYDECPALNIKPNAKDIVSKIENLLENKNEIPELGYQSRQFVEKYHNHIQIAKQYLDVWSK</sequence>
<evidence type="ECO:0000313" key="2">
    <source>
        <dbReference type="Proteomes" id="UP000599179"/>
    </source>
</evidence>